<dbReference type="SMART" id="SM01321">
    <property type="entry name" value="Y1_Tnp"/>
    <property type="match status" value="1"/>
</dbReference>
<dbReference type="PANTHER" id="PTHR36966">
    <property type="entry name" value="REP-ASSOCIATED TYROSINE TRANSPOSASE"/>
    <property type="match status" value="1"/>
</dbReference>
<dbReference type="Proteomes" id="UP000315947">
    <property type="component" value="Chromosome"/>
</dbReference>
<evidence type="ECO:0000259" key="1">
    <source>
        <dbReference type="SMART" id="SM01321"/>
    </source>
</evidence>
<evidence type="ECO:0000313" key="2">
    <source>
        <dbReference type="EMBL" id="QDO83526.1"/>
    </source>
</evidence>
<dbReference type="Pfam" id="PF01797">
    <property type="entry name" value="Y1_Tnp"/>
    <property type="match status" value="1"/>
</dbReference>
<dbReference type="NCBIfam" id="NF047646">
    <property type="entry name" value="REP_Tyr_transpos"/>
    <property type="match status" value="1"/>
</dbReference>
<reference evidence="2 3" key="1">
    <citation type="submission" date="2019-07" db="EMBL/GenBank/DDBJ databases">
        <title>Shewanella sp. YLB-06 whole genomic sequence.</title>
        <authorList>
            <person name="Yu L."/>
        </authorList>
    </citation>
    <scope>NUCLEOTIDE SEQUENCE [LARGE SCALE GENOMIC DNA]</scope>
    <source>
        <strain evidence="2 3">YLB-06</strain>
    </source>
</reference>
<feature type="domain" description="Transposase IS200-like" evidence="1">
    <location>
        <begin position="14"/>
        <end position="129"/>
    </location>
</feature>
<dbReference type="SUPFAM" id="SSF143422">
    <property type="entry name" value="Transposase IS200-like"/>
    <property type="match status" value="1"/>
</dbReference>
<protein>
    <submittedName>
        <fullName evidence="2">Transposase</fullName>
    </submittedName>
</protein>
<dbReference type="PANTHER" id="PTHR36966:SF1">
    <property type="entry name" value="REP-ASSOCIATED TYROSINE TRANSPOSASE"/>
    <property type="match status" value="1"/>
</dbReference>
<name>A0ABX5X2M0_9GAMM</name>
<dbReference type="InterPro" id="IPR052715">
    <property type="entry name" value="RAYT_transposase"/>
</dbReference>
<keyword evidence="3" id="KW-1185">Reference proteome</keyword>
<evidence type="ECO:0000313" key="3">
    <source>
        <dbReference type="Proteomes" id="UP000315947"/>
    </source>
</evidence>
<proteinExistence type="predicted"/>
<sequence>MEHGSDLRLGRYSQENNIYFVTTNTHDREPLFSDFSSARIVINNLRLSDDQKITSTIGYTLMPNHLHWLFTLNDVTDLSYAVGKIKGRSAKQINTHLKRNIKVWQAGFYDHCLRQDEEIKEVMRYIVANPLRANLVDNIGNYSHWDCIYLPVWSSFSRMEQL</sequence>
<gene>
    <name evidence="2" type="ORF">FM037_10090</name>
</gene>
<organism evidence="2 3">
    <name type="scientific">Shewanella psychropiezotolerans</name>
    <dbReference type="NCBI Taxonomy" id="2593655"/>
    <lineage>
        <taxon>Bacteria</taxon>
        <taxon>Pseudomonadati</taxon>
        <taxon>Pseudomonadota</taxon>
        <taxon>Gammaproteobacteria</taxon>
        <taxon>Alteromonadales</taxon>
        <taxon>Shewanellaceae</taxon>
        <taxon>Shewanella</taxon>
    </lineage>
</organism>
<dbReference type="EMBL" id="CP041614">
    <property type="protein sequence ID" value="QDO83526.1"/>
    <property type="molecule type" value="Genomic_DNA"/>
</dbReference>
<dbReference type="RefSeq" id="WP_144045902.1">
    <property type="nucleotide sequence ID" value="NZ_CP041614.1"/>
</dbReference>
<accession>A0ABX5X2M0</accession>
<dbReference type="InterPro" id="IPR002686">
    <property type="entry name" value="Transposase_17"/>
</dbReference>
<dbReference type="InterPro" id="IPR036515">
    <property type="entry name" value="Transposase_17_sf"/>
</dbReference>
<dbReference type="Gene3D" id="3.30.70.1290">
    <property type="entry name" value="Transposase IS200-like"/>
    <property type="match status" value="1"/>
</dbReference>